<dbReference type="PANTHER" id="PTHR41786:SF1">
    <property type="entry name" value="6-HYDROXYMETHYLPTERIN DIPHOSPHOKINASE MPTE-LIKE DOMAIN-CONTAINING PROTEIN"/>
    <property type="match status" value="1"/>
</dbReference>
<evidence type="ECO:0000256" key="1">
    <source>
        <dbReference type="SAM" id="Coils"/>
    </source>
</evidence>
<dbReference type="PANTHER" id="PTHR41786">
    <property type="entry name" value="MOTILITY ACCESSORY FACTOR MAF"/>
    <property type="match status" value="1"/>
</dbReference>
<accession>A0A5C7DN61</accession>
<proteinExistence type="predicted"/>
<evidence type="ECO:0000256" key="2">
    <source>
        <dbReference type="SAM" id="Phobius"/>
    </source>
</evidence>
<evidence type="ECO:0000313" key="5">
    <source>
        <dbReference type="Proteomes" id="UP000321310"/>
    </source>
</evidence>
<feature type="transmembrane region" description="Helical" evidence="2">
    <location>
        <begin position="75"/>
        <end position="95"/>
    </location>
</feature>
<gene>
    <name evidence="4" type="ORF">FPD46_00830</name>
</gene>
<dbReference type="InterPro" id="IPR002826">
    <property type="entry name" value="MptE-like"/>
</dbReference>
<keyword evidence="2" id="KW-0472">Membrane</keyword>
<keyword evidence="2" id="KW-1133">Transmembrane helix</keyword>
<dbReference type="GO" id="GO:0016740">
    <property type="term" value="F:transferase activity"/>
    <property type="evidence" value="ECO:0007669"/>
    <property type="project" value="UniProtKB-KW"/>
</dbReference>
<dbReference type="RefSeq" id="WP_147574856.1">
    <property type="nucleotide sequence ID" value="NZ_VOWB01000015.1"/>
</dbReference>
<dbReference type="AlphaFoldDB" id="A0A5C7DN61"/>
<dbReference type="Pfam" id="PF01973">
    <property type="entry name" value="MptE-like"/>
    <property type="match status" value="1"/>
</dbReference>
<protein>
    <submittedName>
        <fullName evidence="4">Motility associated factor glycosyltransferase family protein</fullName>
    </submittedName>
</protein>
<keyword evidence="4" id="KW-0808">Transferase</keyword>
<sequence length="641" mass="75504">MDKKLFTKNLNALKNKKLKEKLKNYKASKFKVSIGKDSLDINFISNNHGGGGYTMLYDNAILELNKKIALYNDKYFLYPVLYFFGFGNGILYKALLQNKHHQKIVIFEKELEFIFLSFHYIDFTKELENDTLVILDILDLVDLDFQLLCFNKPYFSFLRIYFLDIHCDYYEKFHNEILQLNEIMQKHIKQSILSNGNSSQDALMGIENFIYNLTDIITSYPFNDLIKKRKNISDNAIIVSTGPSLIKQLPLLKQYQNKASIFCADSAYPILAKEGIKPDYVLSLERVDFTSEFFNNDFGEFDKDILFIIANVTHKNTISFLKRNYREYCFFHRSSSLNTFLQIKRYFYSFHSSPSVANMAYFLAAYLNHKNIIFIGQDLAYAEDGSSHPKEYHYGQYDTYNPENINYNLKTIAYGGKKEVSTTETWNLFKKMLEFLIHANQNTTTYNATEGGARIEGTIEKPFKELCENLLTKDLKKPFAKLDKLNKNKQIELMLKAYYKIHQLIRLCEKLYLENSHLSSRLHFLSSDENNFSLLIDELDHFKNKIEKIIVLNALTTPLNTQFELNLARIYVLNPQTKEDSFNKKFLWIKEHLEWMLILNKHIQALKVTLEQNILRLEKKLEEKGLQKYIQKIRHTKLQRY</sequence>
<comment type="caution">
    <text evidence="4">The sequence shown here is derived from an EMBL/GenBank/DDBJ whole genome shotgun (WGS) entry which is preliminary data.</text>
</comment>
<evidence type="ECO:0000313" key="4">
    <source>
        <dbReference type="EMBL" id="TXE84414.1"/>
    </source>
</evidence>
<feature type="coiled-coil region" evidence="1">
    <location>
        <begin position="600"/>
        <end position="627"/>
    </location>
</feature>
<reference evidence="4 5" key="1">
    <citation type="submission" date="2019-07" db="EMBL/GenBank/DDBJ databases">
        <title>Rapid identification of Enteric Bacteria from Whole Genome Sequences (WGS) using Average Nucleotide Identity (ANI).</title>
        <authorList>
            <person name="Lane C."/>
        </authorList>
    </citation>
    <scope>NUCLEOTIDE SEQUENCE [LARGE SCALE GENOMIC DNA]</scope>
    <source>
        <strain evidence="4 5">2016D-0250</strain>
    </source>
</reference>
<name>A0A5C7DN61_9BACT</name>
<evidence type="ECO:0000259" key="3">
    <source>
        <dbReference type="Pfam" id="PF01973"/>
    </source>
</evidence>
<organism evidence="4 5">
    <name type="scientific">Campylobacter peloridis</name>
    <dbReference type="NCBI Taxonomy" id="488546"/>
    <lineage>
        <taxon>Bacteria</taxon>
        <taxon>Pseudomonadati</taxon>
        <taxon>Campylobacterota</taxon>
        <taxon>Epsilonproteobacteria</taxon>
        <taxon>Campylobacterales</taxon>
        <taxon>Campylobacteraceae</taxon>
        <taxon>Campylobacter</taxon>
    </lineage>
</organism>
<dbReference type="EMBL" id="VOWB01000015">
    <property type="protein sequence ID" value="TXE84414.1"/>
    <property type="molecule type" value="Genomic_DNA"/>
</dbReference>
<keyword evidence="1" id="KW-0175">Coiled coil</keyword>
<feature type="domain" description="6-hydroxymethylpterin diphosphokinase MptE-like" evidence="3">
    <location>
        <begin position="207"/>
        <end position="383"/>
    </location>
</feature>
<keyword evidence="2" id="KW-0812">Transmembrane</keyword>
<dbReference type="Proteomes" id="UP000321310">
    <property type="component" value="Unassembled WGS sequence"/>
</dbReference>